<dbReference type="Proteomes" id="UP000765509">
    <property type="component" value="Unassembled WGS sequence"/>
</dbReference>
<dbReference type="AlphaFoldDB" id="A0A9Q3BZZ1"/>
<organism evidence="2 3">
    <name type="scientific">Austropuccinia psidii MF-1</name>
    <dbReference type="NCBI Taxonomy" id="1389203"/>
    <lineage>
        <taxon>Eukaryota</taxon>
        <taxon>Fungi</taxon>
        <taxon>Dikarya</taxon>
        <taxon>Basidiomycota</taxon>
        <taxon>Pucciniomycotina</taxon>
        <taxon>Pucciniomycetes</taxon>
        <taxon>Pucciniales</taxon>
        <taxon>Sphaerophragmiaceae</taxon>
        <taxon>Austropuccinia</taxon>
    </lineage>
</organism>
<name>A0A9Q3BZZ1_9BASI</name>
<evidence type="ECO:0000256" key="1">
    <source>
        <dbReference type="SAM" id="MobiDB-lite"/>
    </source>
</evidence>
<keyword evidence="3" id="KW-1185">Reference proteome</keyword>
<proteinExistence type="predicted"/>
<protein>
    <submittedName>
        <fullName evidence="2">Uncharacterized protein</fullName>
    </submittedName>
</protein>
<accession>A0A9Q3BZZ1</accession>
<feature type="region of interest" description="Disordered" evidence="1">
    <location>
        <begin position="69"/>
        <end position="128"/>
    </location>
</feature>
<dbReference type="EMBL" id="AVOT02003816">
    <property type="protein sequence ID" value="MBW0474649.1"/>
    <property type="molecule type" value="Genomic_DNA"/>
</dbReference>
<gene>
    <name evidence="2" type="ORF">O181_014364</name>
</gene>
<sequence>MVEKKQEFELIPRPLIGKINSNVQVKKFLSLGNTENLLKGWTPISCKGRFQQIKAWLKNQTIFSEDQNKQLTQKKDNSPVEAPQASTGRKLPKQGPKRARKPQRAIKWAKEGKGKERPKWNKPYPQNCRIPKREKTAIDTVLNMARTLMKFKIMEEIMYQLFPKDLVKTVYQIETCNKDFLTNLRNFQYLQQNLGREILKVE</sequence>
<feature type="compositionally biased region" description="Basic and acidic residues" evidence="1">
    <location>
        <begin position="108"/>
        <end position="119"/>
    </location>
</feature>
<evidence type="ECO:0000313" key="2">
    <source>
        <dbReference type="EMBL" id="MBW0474649.1"/>
    </source>
</evidence>
<evidence type="ECO:0000313" key="3">
    <source>
        <dbReference type="Proteomes" id="UP000765509"/>
    </source>
</evidence>
<feature type="compositionally biased region" description="Basic residues" evidence="1">
    <location>
        <begin position="90"/>
        <end position="104"/>
    </location>
</feature>
<reference evidence="2" key="1">
    <citation type="submission" date="2021-03" db="EMBL/GenBank/DDBJ databases">
        <title>Draft genome sequence of rust myrtle Austropuccinia psidii MF-1, a brazilian biotype.</title>
        <authorList>
            <person name="Quecine M.C."/>
            <person name="Pachon D.M.R."/>
            <person name="Bonatelli M.L."/>
            <person name="Correr F.H."/>
            <person name="Franceschini L.M."/>
            <person name="Leite T.F."/>
            <person name="Margarido G.R.A."/>
            <person name="Almeida C.A."/>
            <person name="Ferrarezi J.A."/>
            <person name="Labate C.A."/>
        </authorList>
    </citation>
    <scope>NUCLEOTIDE SEQUENCE</scope>
    <source>
        <strain evidence="2">MF-1</strain>
    </source>
</reference>
<comment type="caution">
    <text evidence="2">The sequence shown here is derived from an EMBL/GenBank/DDBJ whole genome shotgun (WGS) entry which is preliminary data.</text>
</comment>